<keyword evidence="6" id="KW-1185">Reference proteome</keyword>
<dbReference type="eggNOG" id="KOG1196">
    <property type="taxonomic scope" value="Eukaryota"/>
</dbReference>
<feature type="compositionally biased region" description="Low complexity" evidence="2">
    <location>
        <begin position="544"/>
        <end position="570"/>
    </location>
</feature>
<dbReference type="InterPro" id="IPR041694">
    <property type="entry name" value="ADH_N_2"/>
</dbReference>
<feature type="compositionally biased region" description="Basic and acidic residues" evidence="2">
    <location>
        <begin position="465"/>
        <end position="478"/>
    </location>
</feature>
<dbReference type="PANTHER" id="PTHR43205:SF7">
    <property type="entry name" value="PROSTAGLANDIN REDUCTASE 1"/>
    <property type="match status" value="1"/>
</dbReference>
<dbReference type="SUPFAM" id="SSF50129">
    <property type="entry name" value="GroES-like"/>
    <property type="match status" value="1"/>
</dbReference>
<dbReference type="GeneID" id="22914729"/>
<keyword evidence="1 5" id="KW-0560">Oxidoreductase</keyword>
<dbReference type="CDD" id="cd05288">
    <property type="entry name" value="PGDH"/>
    <property type="match status" value="1"/>
</dbReference>
<feature type="region of interest" description="Disordered" evidence="2">
    <location>
        <begin position="1015"/>
        <end position="1051"/>
    </location>
</feature>
<dbReference type="InterPro" id="IPR011032">
    <property type="entry name" value="GroES-like_sf"/>
</dbReference>
<dbReference type="InterPro" id="IPR045010">
    <property type="entry name" value="MDR_fam"/>
</dbReference>
<feature type="region of interest" description="Disordered" evidence="2">
    <location>
        <begin position="354"/>
        <end position="378"/>
    </location>
</feature>
<evidence type="ECO:0000313" key="5">
    <source>
        <dbReference type="EMBL" id="EZG46379.1"/>
    </source>
</evidence>
<feature type="region of interest" description="Disordered" evidence="2">
    <location>
        <begin position="641"/>
        <end position="706"/>
    </location>
</feature>
<evidence type="ECO:0000313" key="6">
    <source>
        <dbReference type="Proteomes" id="UP000019763"/>
    </source>
</evidence>
<feature type="compositionally biased region" description="Polar residues" evidence="2">
    <location>
        <begin position="650"/>
        <end position="659"/>
    </location>
</feature>
<dbReference type="Gene3D" id="3.40.50.720">
    <property type="entry name" value="NAD(P)-binding Rossmann-like Domain"/>
    <property type="match status" value="1"/>
</dbReference>
<dbReference type="InterPro" id="IPR013149">
    <property type="entry name" value="ADH-like_C"/>
</dbReference>
<gene>
    <name evidence="5" type="ORF">GNI_134020</name>
</gene>
<feature type="compositionally biased region" description="Low complexity" evidence="2">
    <location>
        <begin position="1020"/>
        <end position="1031"/>
    </location>
</feature>
<dbReference type="Gene3D" id="3.90.180.10">
    <property type="entry name" value="Medium-chain alcohol dehydrogenases, catalytic domain"/>
    <property type="match status" value="1"/>
</dbReference>
<feature type="compositionally biased region" description="Polar residues" evidence="2">
    <location>
        <begin position="479"/>
        <end position="494"/>
    </location>
</feature>
<dbReference type="PANTHER" id="PTHR43205">
    <property type="entry name" value="PROSTAGLANDIN REDUCTASE"/>
    <property type="match status" value="1"/>
</dbReference>
<evidence type="ECO:0000256" key="2">
    <source>
        <dbReference type="SAM" id="MobiDB-lite"/>
    </source>
</evidence>
<reference evidence="5" key="1">
    <citation type="submission" date="2013-12" db="EMBL/GenBank/DDBJ databases">
        <authorList>
            <person name="Omoto C.K."/>
            <person name="Sibley D."/>
            <person name="Venepally P."/>
            <person name="Hadjithomas M."/>
            <person name="Karamycheva S."/>
            <person name="Brunk B."/>
            <person name="Roos D."/>
            <person name="Caler E."/>
            <person name="Lorenzi H."/>
        </authorList>
    </citation>
    <scope>NUCLEOTIDE SEQUENCE</scope>
</reference>
<feature type="region of interest" description="Disordered" evidence="2">
    <location>
        <begin position="816"/>
        <end position="904"/>
    </location>
</feature>
<evidence type="ECO:0000259" key="3">
    <source>
        <dbReference type="Pfam" id="PF00107"/>
    </source>
</evidence>
<dbReference type="RefSeq" id="XP_011132307.1">
    <property type="nucleotide sequence ID" value="XM_011134005.1"/>
</dbReference>
<dbReference type="EMBL" id="AFNH02000995">
    <property type="protein sequence ID" value="EZG46379.1"/>
    <property type="molecule type" value="Genomic_DNA"/>
</dbReference>
<comment type="caution">
    <text evidence="5">The sequence shown here is derived from an EMBL/GenBank/DDBJ whole genome shotgun (WGS) entry which is preliminary data.</text>
</comment>
<evidence type="ECO:0000256" key="1">
    <source>
        <dbReference type="ARBA" id="ARBA00023002"/>
    </source>
</evidence>
<feature type="region of interest" description="Disordered" evidence="2">
    <location>
        <begin position="932"/>
        <end position="965"/>
    </location>
</feature>
<dbReference type="Pfam" id="PF16884">
    <property type="entry name" value="ADH_N_2"/>
    <property type="match status" value="1"/>
</dbReference>
<dbReference type="OrthoDB" id="447735at2759"/>
<proteinExistence type="predicted"/>
<dbReference type="InterPro" id="IPR036291">
    <property type="entry name" value="NAD(P)-bd_dom_sf"/>
</dbReference>
<accession>A0A023B119</accession>
<dbReference type="Pfam" id="PF00107">
    <property type="entry name" value="ADH_zinc_N"/>
    <property type="match status" value="1"/>
</dbReference>
<feature type="domain" description="Oxidoreductase N-terminal" evidence="4">
    <location>
        <begin position="1169"/>
        <end position="1269"/>
    </location>
</feature>
<evidence type="ECO:0000259" key="4">
    <source>
        <dbReference type="Pfam" id="PF16884"/>
    </source>
</evidence>
<dbReference type="SUPFAM" id="SSF51735">
    <property type="entry name" value="NAD(P)-binding Rossmann-fold domains"/>
    <property type="match status" value="1"/>
</dbReference>
<feature type="region of interest" description="Disordered" evidence="2">
    <location>
        <begin position="980"/>
        <end position="1002"/>
    </location>
</feature>
<feature type="compositionally biased region" description="Polar residues" evidence="2">
    <location>
        <begin position="885"/>
        <end position="904"/>
    </location>
</feature>
<dbReference type="EC" id="1.3.1.74" evidence="5"/>
<dbReference type="GO" id="GO:0032440">
    <property type="term" value="F:2-alkenal reductase [NAD(P)H] activity"/>
    <property type="evidence" value="ECO:0007669"/>
    <property type="project" value="UniProtKB-EC"/>
</dbReference>
<dbReference type="VEuPathDB" id="CryptoDB:GNI_134020"/>
<sequence length="1506" mass="162226">MFRIAPDRDYGVIEKIVEEVLRTGRYARFMACLGGCACAALVQDRLNARFGNSVCVLCLGESSSTPVALDPKVCSDKFSREIGFADLVFVQPGSFYTARYTSADDYFNKTFKTFYSAAKCFVPLLKADGRFVNCISPLVVAKFQANKYRLQKMLVSSRLNEDLLMTLVNRYSEAARSRTYDVDGWSADYMVMAQVFTHACVLMISKSRSSLLGGTAAQVRSTETGNGNLLVYSVVAPILPHLVSSPADSAECAAAIAHTITSQYAHPDKINGYLMLGHHSVPITANLQDLTALMKYPDRIDWTINYTDSIVNPLTAEDASDYSSIAPGLLHSLSGRSGSMSSTSTNRAIKQAANSIHSGDQDSLNPSTLNPSTSNQSTVNVSTVNVSTAIMNQPTVNQSTVSQSTVNQSTVSQSTVNQSTVNVSTATSNISGSSSQLVRDSVTLGGSTAVGGSVTLSGYGTRGANEKELVSETTKLTETEITNEDSQSKFNRGSQAVGGPADYRGSVHNSLQGSLQGSVHNSVQGSVHNSVQGSAHHSVQGSAHHSVQGSVHHSVQGSVNNSVQGSVHHSVQGSVHNSVQGSVNHSVQGSVHHSVQGSVHHSVQGSVHDSVQGSVHHSVQGSVHHSVQGSVHNSVQGSVHNSVQGSVQQRPVTGSSTKPTDPVGSVHSDRQSLQSGVGFSVHSLHSGPHEGPVNSHSQHQQHALDKEQDLNGQRLWAKTMEQHAIEEQTPPRDAQEQRTIQQTTIKKEQGISQTYLQSSQENRSSVLDESRASSSQTNRAISPLSPAVMPAQPPIPAQPIAADPVASYRAMTTTTATTTTTTSRQMPISKTGHPPLMRIVSTHTTTPSEIRSRAVSPSPLASGAARIAPSRQFVSGSQDGGRPTQGYSQSPVGSQPHSQSQVFSENQGFTQNYSVSRSQVNDCVEQTSSVQQFMSGSHDGGRPTQGYSQSPVGSQPHSQSQVISENQGLTQDYPIPRSQVNASVEQTSSVQQLHGIPSISSTQQNLETYHETSAGKTIMGQSTSSQTSGGQKATTYQQYTTDSRQYGSGPKVVSREILSGDYFQREISQRQIAQQSREISGSPPKATAYISTQIETVSPRNEVSRTVDVEHREMQSIDGLNRQAAEHDRWAEYAQQKSEDAKDTGLLQADVIPPGSVPEEYAGLVYKGILFNRPAEGRPTTENFRLEMAGAVPYGLDENEVLLKLEWVSVDPYMRERMNEGSQIMFQLNKPCMGHCIGRVLASNNSKYQVGDYVQDMLAWTEFVVAVPSQAAIRINSEVRQTTPVDYFISVFGLAGLAAYVGYLATEVRPGQTLVVNSAYGAVGQIVAQMAKADGVNVVVVAGGTEKCGKLRELGFDRVIDYKTCNDYQSYFNTLHSIAPDGLDAVFENVGGYQLDTHFKLLNPKSKIVFCGAVSQYNLPPDQRYHYLNLESLILKAGSLLGLGLGSMDLDYAAFTQKMTDLLTSNQLVYQTDVVEGSIEVIPEAFIRMLEGANFGKQSVKITRSA</sequence>
<feature type="region of interest" description="Disordered" evidence="2">
    <location>
        <begin position="725"/>
        <end position="787"/>
    </location>
</feature>
<feature type="compositionally biased region" description="Polar residues" evidence="2">
    <location>
        <begin position="1032"/>
        <end position="1046"/>
    </location>
</feature>
<feature type="domain" description="Alcohol dehydrogenase-like C-terminal" evidence="3">
    <location>
        <begin position="1322"/>
        <end position="1454"/>
    </location>
</feature>
<feature type="compositionally biased region" description="Polar residues" evidence="2">
    <location>
        <begin position="737"/>
        <end position="765"/>
    </location>
</feature>
<feature type="compositionally biased region" description="Polar residues" evidence="2">
    <location>
        <begin position="354"/>
        <end position="369"/>
    </location>
</feature>
<feature type="compositionally biased region" description="Basic and acidic residues" evidence="2">
    <location>
        <begin position="725"/>
        <end position="736"/>
    </location>
</feature>
<name>A0A023B119_GRENI</name>
<protein>
    <submittedName>
        <fullName evidence="5">Zinc-binding dehydrogenase family oxidoreductase</fullName>
        <ecNumber evidence="5">1.3.1.74</ecNumber>
    </submittedName>
</protein>
<organism evidence="5 6">
    <name type="scientific">Gregarina niphandrodes</name>
    <name type="common">Septate eugregarine</name>
    <dbReference type="NCBI Taxonomy" id="110365"/>
    <lineage>
        <taxon>Eukaryota</taxon>
        <taxon>Sar</taxon>
        <taxon>Alveolata</taxon>
        <taxon>Apicomplexa</taxon>
        <taxon>Conoidasida</taxon>
        <taxon>Gregarinasina</taxon>
        <taxon>Eugregarinorida</taxon>
        <taxon>Gregarinidae</taxon>
        <taxon>Gregarina</taxon>
    </lineage>
</organism>
<feature type="compositionally biased region" description="Polar residues" evidence="2">
    <location>
        <begin position="507"/>
        <end position="543"/>
    </location>
</feature>
<dbReference type="Proteomes" id="UP000019763">
    <property type="component" value="Unassembled WGS sequence"/>
</dbReference>
<feature type="compositionally biased region" description="Polar residues" evidence="2">
    <location>
        <begin position="945"/>
        <end position="965"/>
    </location>
</feature>
<feature type="region of interest" description="Disordered" evidence="2">
    <location>
        <begin position="465"/>
        <end position="570"/>
    </location>
</feature>